<reference evidence="10" key="1">
    <citation type="submission" date="2022-12" db="EMBL/GenBank/DDBJ databases">
        <authorList>
            <person name="Krivoruchko A.V."/>
            <person name="Elkin A."/>
        </authorList>
    </citation>
    <scope>NUCLEOTIDE SEQUENCE</scope>
    <source>
        <strain evidence="10">IEGM 1391</strain>
    </source>
</reference>
<evidence type="ECO:0000256" key="4">
    <source>
        <dbReference type="ARBA" id="ARBA00022723"/>
    </source>
</evidence>
<accession>A0ABT4MGR0</accession>
<keyword evidence="4 8" id="KW-0479">Metal-binding</keyword>
<name>A0ABT4MGR0_9NOCA</name>
<protein>
    <recommendedName>
        <fullName evidence="8">Ferredoxin</fullName>
    </recommendedName>
</protein>
<comment type="cofactor">
    <cofactor evidence="1">
        <name>[4Fe-4S] cluster</name>
        <dbReference type="ChEBI" id="CHEBI:49883"/>
    </cofactor>
</comment>
<evidence type="ECO:0000313" key="11">
    <source>
        <dbReference type="Proteomes" id="UP001081071"/>
    </source>
</evidence>
<dbReference type="PANTHER" id="PTHR39163">
    <property type="entry name" value="FERREDOXIN"/>
    <property type="match status" value="1"/>
</dbReference>
<evidence type="ECO:0000259" key="9">
    <source>
        <dbReference type="PROSITE" id="PS51379"/>
    </source>
</evidence>
<keyword evidence="5 8" id="KW-0249">Electron transport</keyword>
<keyword evidence="11" id="KW-1185">Reference proteome</keyword>
<dbReference type="InterPro" id="IPR052395">
    <property type="entry name" value="ET_Ferredoxin"/>
</dbReference>
<comment type="function">
    <text evidence="8">Ferredoxins are iron-sulfur proteins that transfer electrons in a wide variety of metabolic reactions.</text>
</comment>
<keyword evidence="3" id="KW-0004">4Fe-4S</keyword>
<evidence type="ECO:0000313" key="10">
    <source>
        <dbReference type="EMBL" id="MCZ4518926.1"/>
    </source>
</evidence>
<evidence type="ECO:0000256" key="8">
    <source>
        <dbReference type="RuleBase" id="RU368020"/>
    </source>
</evidence>
<evidence type="ECO:0000256" key="1">
    <source>
        <dbReference type="ARBA" id="ARBA00001966"/>
    </source>
</evidence>
<evidence type="ECO:0000256" key="5">
    <source>
        <dbReference type="ARBA" id="ARBA00022982"/>
    </source>
</evidence>
<dbReference type="PANTHER" id="PTHR39163:SF1">
    <property type="entry name" value="FERREDOXIN"/>
    <property type="match status" value="1"/>
</dbReference>
<evidence type="ECO:0000256" key="6">
    <source>
        <dbReference type="ARBA" id="ARBA00023004"/>
    </source>
</evidence>
<sequence>MGYQLMYITIAREKCTSCGNCVLVAPEFFDLDDNDARVVLIKDQPDESEIDTIREAITDCPTDVIDLVDA</sequence>
<keyword evidence="6 8" id="KW-0408">Iron</keyword>
<keyword evidence="2 8" id="KW-0813">Transport</keyword>
<dbReference type="PRINTS" id="PR00352">
    <property type="entry name" value="3FE4SFRDOXIN"/>
</dbReference>
<dbReference type="InterPro" id="IPR001080">
    <property type="entry name" value="3Fe4S_ferredoxin"/>
</dbReference>
<dbReference type="Gene3D" id="3.30.70.20">
    <property type="match status" value="1"/>
</dbReference>
<comment type="caution">
    <text evidence="10">The sequence shown here is derived from an EMBL/GenBank/DDBJ whole genome shotgun (WGS) entry which is preliminary data.</text>
</comment>
<dbReference type="InterPro" id="IPR017896">
    <property type="entry name" value="4Fe4S_Fe-S-bd"/>
</dbReference>
<organism evidence="10 11">
    <name type="scientific">Rhodococcus ruber</name>
    <dbReference type="NCBI Taxonomy" id="1830"/>
    <lineage>
        <taxon>Bacteria</taxon>
        <taxon>Bacillati</taxon>
        <taxon>Actinomycetota</taxon>
        <taxon>Actinomycetes</taxon>
        <taxon>Mycobacteriales</taxon>
        <taxon>Nocardiaceae</taxon>
        <taxon>Rhodococcus</taxon>
    </lineage>
</organism>
<dbReference type="RefSeq" id="WP_269603835.1">
    <property type="nucleotide sequence ID" value="NZ_JAPWIJ010000004.1"/>
</dbReference>
<keyword evidence="7 8" id="KW-0411">Iron-sulfur</keyword>
<dbReference type="Pfam" id="PF13370">
    <property type="entry name" value="Fer4_13"/>
    <property type="match status" value="1"/>
</dbReference>
<dbReference type="SUPFAM" id="SSF54862">
    <property type="entry name" value="4Fe-4S ferredoxins"/>
    <property type="match status" value="1"/>
</dbReference>
<dbReference type="EMBL" id="JAPWIJ010000004">
    <property type="protein sequence ID" value="MCZ4518926.1"/>
    <property type="molecule type" value="Genomic_DNA"/>
</dbReference>
<gene>
    <name evidence="10" type="ORF">O4220_10385</name>
</gene>
<evidence type="ECO:0000256" key="2">
    <source>
        <dbReference type="ARBA" id="ARBA00022448"/>
    </source>
</evidence>
<evidence type="ECO:0000256" key="3">
    <source>
        <dbReference type="ARBA" id="ARBA00022485"/>
    </source>
</evidence>
<dbReference type="Proteomes" id="UP001081071">
    <property type="component" value="Unassembled WGS sequence"/>
</dbReference>
<proteinExistence type="predicted"/>
<evidence type="ECO:0000256" key="7">
    <source>
        <dbReference type="ARBA" id="ARBA00023014"/>
    </source>
</evidence>
<dbReference type="PROSITE" id="PS51379">
    <property type="entry name" value="4FE4S_FER_2"/>
    <property type="match status" value="1"/>
</dbReference>
<feature type="domain" description="4Fe-4S ferredoxin-type" evidence="9">
    <location>
        <begin position="6"/>
        <end position="34"/>
    </location>
</feature>